<proteinExistence type="inferred from homology"/>
<dbReference type="Gene3D" id="3.30.530.20">
    <property type="match status" value="1"/>
</dbReference>
<dbReference type="SUPFAM" id="SSF55961">
    <property type="entry name" value="Bet v1-like"/>
    <property type="match status" value="1"/>
</dbReference>
<dbReference type="Pfam" id="PF08327">
    <property type="entry name" value="AHSA1"/>
    <property type="match status" value="1"/>
</dbReference>
<dbReference type="CDD" id="cd07814">
    <property type="entry name" value="SRPBCC_CalC_Aha1-like"/>
    <property type="match status" value="1"/>
</dbReference>
<dbReference type="AlphaFoldDB" id="A0A2P9AG04"/>
<dbReference type="InterPro" id="IPR013538">
    <property type="entry name" value="ASHA1/2-like_C"/>
</dbReference>
<evidence type="ECO:0000313" key="3">
    <source>
        <dbReference type="EMBL" id="SJM30035.1"/>
    </source>
</evidence>
<accession>A0A2P9AG04</accession>
<dbReference type="EMBL" id="FUIG01000018">
    <property type="protein sequence ID" value="SJM30035.1"/>
    <property type="molecule type" value="Genomic_DNA"/>
</dbReference>
<keyword evidence="4" id="KW-1185">Reference proteome</keyword>
<evidence type="ECO:0000259" key="2">
    <source>
        <dbReference type="Pfam" id="PF08327"/>
    </source>
</evidence>
<evidence type="ECO:0000256" key="1">
    <source>
        <dbReference type="ARBA" id="ARBA00006817"/>
    </source>
</evidence>
<dbReference type="Proteomes" id="UP000245698">
    <property type="component" value="Unassembled WGS sequence"/>
</dbReference>
<reference evidence="4" key="1">
    <citation type="submission" date="2016-12" db="EMBL/GenBank/DDBJ databases">
        <authorList>
            <person name="Brunel B."/>
        </authorList>
    </citation>
    <scope>NUCLEOTIDE SEQUENCE [LARGE SCALE GENOMIC DNA]</scope>
</reference>
<dbReference type="InterPro" id="IPR023393">
    <property type="entry name" value="START-like_dom_sf"/>
</dbReference>
<organism evidence="3 4">
    <name type="scientific">Mesorhizobium delmotii</name>
    <dbReference type="NCBI Taxonomy" id="1631247"/>
    <lineage>
        <taxon>Bacteria</taxon>
        <taxon>Pseudomonadati</taxon>
        <taxon>Pseudomonadota</taxon>
        <taxon>Alphaproteobacteria</taxon>
        <taxon>Hyphomicrobiales</taxon>
        <taxon>Phyllobacteriaceae</taxon>
        <taxon>Mesorhizobium</taxon>
    </lineage>
</organism>
<protein>
    <submittedName>
        <fullName evidence="3">Putative Activator of Hsp90 ATPase 1 family protein</fullName>
    </submittedName>
</protein>
<name>A0A2P9AG04_9HYPH</name>
<evidence type="ECO:0000313" key="4">
    <source>
        <dbReference type="Proteomes" id="UP000245698"/>
    </source>
</evidence>
<sequence length="155" mass="17258">MTIDKTVAEVRRRFSAAPEEVFAAFAEAELVGRWLKPAPEITLAVLQFEFHVNGAYRFAYQRQQGEIVIVGGAFLSIEQPAKIVFSWIIEPPDEHAGIESEVTVIITPDGAGSELVIRHEKLTRSDAIVRHAVGWRGALDQLTALLEAQDLQHDR</sequence>
<feature type="domain" description="Activator of Hsp90 ATPase homologue 1/2-like C-terminal" evidence="2">
    <location>
        <begin position="16"/>
        <end position="147"/>
    </location>
</feature>
<comment type="similarity">
    <text evidence="1">Belongs to the AHA1 family.</text>
</comment>
<gene>
    <name evidence="3" type="ORF">BQ8482_120090</name>
</gene>
<dbReference type="RefSeq" id="WP_165848505.1">
    <property type="nucleotide sequence ID" value="NZ_FUIG01000018.1"/>
</dbReference>